<keyword evidence="1 4" id="KW-0328">Glycosyltransferase</keyword>
<accession>A0ABM8Z583</accession>
<evidence type="ECO:0000256" key="2">
    <source>
        <dbReference type="ARBA" id="ARBA00022679"/>
    </source>
</evidence>
<evidence type="ECO:0000259" key="3">
    <source>
        <dbReference type="Pfam" id="PF02885"/>
    </source>
</evidence>
<dbReference type="GO" id="GO:0004048">
    <property type="term" value="F:anthranilate phosphoribosyltransferase activity"/>
    <property type="evidence" value="ECO:0007669"/>
    <property type="project" value="UniProtKB-EC"/>
</dbReference>
<evidence type="ECO:0000313" key="4">
    <source>
        <dbReference type="EMBL" id="CAH0415986.1"/>
    </source>
</evidence>
<evidence type="ECO:0000313" key="5">
    <source>
        <dbReference type="Proteomes" id="UP000789707"/>
    </source>
</evidence>
<dbReference type="SUPFAM" id="SSF47648">
    <property type="entry name" value="Nucleoside phosphorylase/phosphoribosyltransferase N-terminal domain"/>
    <property type="match status" value="1"/>
</dbReference>
<dbReference type="EC" id="2.4.2.18" evidence="4"/>
<dbReference type="Proteomes" id="UP000789707">
    <property type="component" value="Unassembled WGS sequence"/>
</dbReference>
<organism evidence="4 5">
    <name type="scientific">Periweissella fabaria</name>
    <dbReference type="NCBI Taxonomy" id="546157"/>
    <lineage>
        <taxon>Bacteria</taxon>
        <taxon>Bacillati</taxon>
        <taxon>Bacillota</taxon>
        <taxon>Bacilli</taxon>
        <taxon>Lactobacillales</taxon>
        <taxon>Lactobacillaceae</taxon>
        <taxon>Periweissella</taxon>
    </lineage>
</organism>
<name>A0ABM8Z583_9LACO</name>
<keyword evidence="5" id="KW-1185">Reference proteome</keyword>
<comment type="caution">
    <text evidence="4">The sequence shown here is derived from an EMBL/GenBank/DDBJ whole genome shotgun (WGS) entry which is preliminary data.</text>
</comment>
<feature type="domain" description="Glycosyl transferase family 3 N-terminal" evidence="3">
    <location>
        <begin position="18"/>
        <end position="71"/>
    </location>
</feature>
<proteinExistence type="predicted"/>
<protein>
    <submittedName>
        <fullName evidence="4">Anthranilate phosphoribosyltransferase</fullName>
        <ecNumber evidence="4">2.4.2.18</ecNumber>
    </submittedName>
</protein>
<reference evidence="4 5" key="1">
    <citation type="submission" date="2021-11" db="EMBL/GenBank/DDBJ databases">
        <authorList>
            <person name="Depoorter E."/>
        </authorList>
    </citation>
    <scope>NUCLEOTIDE SEQUENCE [LARGE SCALE GENOMIC DNA]</scope>
    <source>
        <strain evidence="4 5">LMG 24289</strain>
    </source>
</reference>
<dbReference type="InterPro" id="IPR036320">
    <property type="entry name" value="Glycosyl_Trfase_fam3_N_dom_sf"/>
</dbReference>
<evidence type="ECO:0000256" key="1">
    <source>
        <dbReference type="ARBA" id="ARBA00022676"/>
    </source>
</evidence>
<dbReference type="Gene3D" id="1.20.970.10">
    <property type="entry name" value="Transferase, Pyrimidine Nucleoside Phosphorylase, Chain C"/>
    <property type="match status" value="1"/>
</dbReference>
<dbReference type="EMBL" id="CAKKNS010000001">
    <property type="protein sequence ID" value="CAH0415986.1"/>
    <property type="molecule type" value="Genomic_DNA"/>
</dbReference>
<keyword evidence="2 4" id="KW-0808">Transferase</keyword>
<sequence length="71" mass="7828">MSLQLRVIKELTYMSKIQDALKTLSLRQNLTTSQAEDVMNEIMAGQASDIEIAAYLMGLAVKNESIPEIVG</sequence>
<dbReference type="Pfam" id="PF02885">
    <property type="entry name" value="Glycos_trans_3N"/>
    <property type="match status" value="1"/>
</dbReference>
<dbReference type="InterPro" id="IPR017459">
    <property type="entry name" value="Glycosyl_Trfase_fam3_N_dom"/>
</dbReference>
<gene>
    <name evidence="4" type="primary">trpD_1</name>
    <name evidence="4" type="ORF">WFA24289_00285</name>
</gene>